<keyword evidence="1" id="KW-0732">Signal</keyword>
<dbReference type="Proteomes" id="UP001595998">
    <property type="component" value="Unassembled WGS sequence"/>
</dbReference>
<sequence length="423" mass="45331">MRFLALSALLALNAAVGPLARAQTLLPLDSRPATRVLPAQIAALAGRAPHVPPTTLLGNATQGADPAALMSWLAAQPADAGPLIVSLDALAYGGLVQSRTSPLTAAQALARLEPLRTWQARTGQPVYAFITLPREPDATDRSRNLAVARAMLAWAREGSFKELHVTWDDALPGSPAPQEGASLAKEAPSNVRVYPGADEVLAMLTARALAPQEKSLRVEYSDPRAATAVMRYEGISLVDSTANHAAGSSFRVVEGRADLTLYVYNGGDPREAALRISMLLRQGPVAVADVAQVNLGNTRLWQDLSRLRQHANLRSLAAWGTPGNNLGTALAHARISLEGVDPVQQDALLAREFANDVIYSADLRAQLRKAIPENQLNTPAGQATLLKLAQEAFPLRVGAEYRLQDASLPWGRSFEWDFELAPR</sequence>
<feature type="signal peptide" evidence="1">
    <location>
        <begin position="1"/>
        <end position="22"/>
    </location>
</feature>
<name>A0ABV8XM82_9DEIO</name>
<evidence type="ECO:0000313" key="2">
    <source>
        <dbReference type="EMBL" id="MFC4425692.1"/>
    </source>
</evidence>
<dbReference type="InterPro" id="IPR025394">
    <property type="entry name" value="DUF4127"/>
</dbReference>
<feature type="chain" id="PRO_5046791847" evidence="1">
    <location>
        <begin position="23"/>
        <end position="423"/>
    </location>
</feature>
<dbReference type="EMBL" id="JBHSEH010000005">
    <property type="protein sequence ID" value="MFC4425692.1"/>
    <property type="molecule type" value="Genomic_DNA"/>
</dbReference>
<protein>
    <submittedName>
        <fullName evidence="2">DUF4127 family protein</fullName>
    </submittedName>
</protein>
<dbReference type="RefSeq" id="WP_380037335.1">
    <property type="nucleotide sequence ID" value="NZ_JBHSEH010000005.1"/>
</dbReference>
<reference evidence="3" key="1">
    <citation type="journal article" date="2019" name="Int. J. Syst. Evol. Microbiol.">
        <title>The Global Catalogue of Microorganisms (GCM) 10K type strain sequencing project: providing services to taxonomists for standard genome sequencing and annotation.</title>
        <authorList>
            <consortium name="The Broad Institute Genomics Platform"/>
            <consortium name="The Broad Institute Genome Sequencing Center for Infectious Disease"/>
            <person name="Wu L."/>
            <person name="Ma J."/>
        </authorList>
    </citation>
    <scope>NUCLEOTIDE SEQUENCE [LARGE SCALE GENOMIC DNA]</scope>
    <source>
        <strain evidence="3">CCUG 56029</strain>
    </source>
</reference>
<comment type="caution">
    <text evidence="2">The sequence shown here is derived from an EMBL/GenBank/DDBJ whole genome shotgun (WGS) entry which is preliminary data.</text>
</comment>
<evidence type="ECO:0000313" key="3">
    <source>
        <dbReference type="Proteomes" id="UP001595998"/>
    </source>
</evidence>
<gene>
    <name evidence="2" type="ORF">ACFOZ9_05670</name>
</gene>
<dbReference type="Pfam" id="PF13552">
    <property type="entry name" value="DUF4127"/>
    <property type="match status" value="1"/>
</dbReference>
<keyword evidence="3" id="KW-1185">Reference proteome</keyword>
<evidence type="ECO:0000256" key="1">
    <source>
        <dbReference type="SAM" id="SignalP"/>
    </source>
</evidence>
<accession>A0ABV8XM82</accession>
<organism evidence="2 3">
    <name type="scientific">Deinococcus navajonensis</name>
    <dbReference type="NCBI Taxonomy" id="309884"/>
    <lineage>
        <taxon>Bacteria</taxon>
        <taxon>Thermotogati</taxon>
        <taxon>Deinococcota</taxon>
        <taxon>Deinococci</taxon>
        <taxon>Deinococcales</taxon>
        <taxon>Deinococcaceae</taxon>
        <taxon>Deinococcus</taxon>
    </lineage>
</organism>
<proteinExistence type="predicted"/>